<accession>A0A6L2QC88</accession>
<dbReference type="Gene3D" id="3.90.190.10">
    <property type="entry name" value="Protein tyrosine phosphatase superfamily"/>
    <property type="match status" value="1"/>
</dbReference>
<evidence type="ECO:0000313" key="3">
    <source>
        <dbReference type="EMBL" id="GFG40778.1"/>
    </source>
</evidence>
<dbReference type="InterPro" id="IPR029021">
    <property type="entry name" value="Prot-tyrosine_phosphatase-like"/>
</dbReference>
<feature type="compositionally biased region" description="Polar residues" evidence="1">
    <location>
        <begin position="325"/>
        <end position="334"/>
    </location>
</feature>
<evidence type="ECO:0000256" key="1">
    <source>
        <dbReference type="SAM" id="MobiDB-lite"/>
    </source>
</evidence>
<evidence type="ECO:0000313" key="4">
    <source>
        <dbReference type="Proteomes" id="UP000502823"/>
    </source>
</evidence>
<dbReference type="Pfam" id="PF00782">
    <property type="entry name" value="DSPc"/>
    <property type="match status" value="1"/>
</dbReference>
<gene>
    <name evidence="3" type="ORF">Cfor_06056</name>
</gene>
<dbReference type="PANTHER" id="PTHR45864:SF2">
    <property type="entry name" value="PROTEIN PHOSPHATASE SLINGSHOT"/>
    <property type="match status" value="1"/>
</dbReference>
<dbReference type="OrthoDB" id="5779068at2759"/>
<feature type="compositionally biased region" description="Low complexity" evidence="1">
    <location>
        <begin position="950"/>
        <end position="961"/>
    </location>
</feature>
<dbReference type="GO" id="GO:0003779">
    <property type="term" value="F:actin binding"/>
    <property type="evidence" value="ECO:0007669"/>
    <property type="project" value="InterPro"/>
</dbReference>
<organism evidence="3 4">
    <name type="scientific">Coptotermes formosanus</name>
    <name type="common">Formosan subterranean termite</name>
    <dbReference type="NCBI Taxonomy" id="36987"/>
    <lineage>
        <taxon>Eukaryota</taxon>
        <taxon>Metazoa</taxon>
        <taxon>Ecdysozoa</taxon>
        <taxon>Arthropoda</taxon>
        <taxon>Hexapoda</taxon>
        <taxon>Insecta</taxon>
        <taxon>Pterygota</taxon>
        <taxon>Neoptera</taxon>
        <taxon>Polyneoptera</taxon>
        <taxon>Dictyoptera</taxon>
        <taxon>Blattodea</taxon>
        <taxon>Blattoidea</taxon>
        <taxon>Termitoidae</taxon>
        <taxon>Rhinotermitidae</taxon>
        <taxon>Coptotermes</taxon>
    </lineage>
</organism>
<protein>
    <recommendedName>
        <fullName evidence="2">Dual specificity phosphatase catalytic domain-containing protein</fullName>
    </recommendedName>
</protein>
<dbReference type="SUPFAM" id="SSF52799">
    <property type="entry name" value="(Phosphotyrosine protein) phosphatases II"/>
    <property type="match status" value="1"/>
</dbReference>
<dbReference type="InParanoid" id="A0A6L2QC88"/>
<evidence type="ECO:0000259" key="2">
    <source>
        <dbReference type="Pfam" id="PF00782"/>
    </source>
</evidence>
<dbReference type="AlphaFoldDB" id="A0A6L2QC88"/>
<feature type="compositionally biased region" description="Basic and acidic residues" evidence="1">
    <location>
        <begin position="939"/>
        <end position="949"/>
    </location>
</feature>
<feature type="compositionally biased region" description="Polar residues" evidence="1">
    <location>
        <begin position="628"/>
        <end position="647"/>
    </location>
</feature>
<feature type="region of interest" description="Disordered" evidence="1">
    <location>
        <begin position="613"/>
        <end position="675"/>
    </location>
</feature>
<name>A0A6L2QC88_COPFO</name>
<comment type="caution">
    <text evidence="3">The sequence shown here is derived from an EMBL/GenBank/DDBJ whole genome shotgun (WGS) entry which is preliminary data.</text>
</comment>
<feature type="region of interest" description="Disordered" evidence="1">
    <location>
        <begin position="522"/>
        <end position="560"/>
    </location>
</feature>
<feature type="region of interest" description="Disordered" evidence="1">
    <location>
        <begin position="460"/>
        <end position="507"/>
    </location>
</feature>
<feature type="domain" description="Dual specificity phosphatase catalytic" evidence="2">
    <location>
        <begin position="1"/>
        <end position="50"/>
    </location>
</feature>
<sequence>MGVSRSASVVIAYAMKAYNWDFKEAFEYVKQKRNCIKPNASFISQLETYQGILDAMKNREKLQRSKSETNLKSPGLVAKAEQRTGCNGMKGTARPEPALGPESLPCSQVLGVDWTSTSGEELGRNGGRPKSWSPDNATALLFLGNVTGPTSVSLERLNLEGSSAVKQDTSARTACSQLEMKPPEPSPHDEISPALPGTETSDAASRNYNLNVRMPCGNGQAYSVSQNKVVYLPASCCQEKQSTTESECSSVAEVVVPSVKDRVSELELQNSNTNGAKSKKISLDRKGLVLNLTTQFESSSSKPSSPNTADGEQAERQCSKAVEGDQQTAQSQTKLAPHMLTAVLVKKEIWDPGEKESPTVCAVEHVTSSPPNSPISQCMVPTNSDSLVWTSSTEVLEKCVHEPISNKAEDVIFVSEYKLGDTEVVGLSAQSKVVTGNRMLPRKEGDPFSAQLDRVFEREERKQQRTVIPGTAPATNAVPLPPPLLPPCATEVSSEASSRDCPSRQSSWSSYDSAVVLGFQGEARDAPSRQSSWGSGDTRWTYSGGGTLPSRNSSWGSYDMQPPMHYVNERGEKQQQPVQAHSDDLFGSSSSGMFLYDRDEIPWYPGTVKRTKQKLEEGTGTVKRMCSDAQQRSESPASSVVGSQESPSPVIRTGDSTTGMNVKIHGPRPYRSPSSDRLLPGTGFSFPSSDPHSGNVGIPFEIQSPVMVHYASSPTLCSHQRIGSEGDESMNTCPGTAEKMATSQPNITFLDSAAANDKLVEEAVSPQSSAISRRTDFDREYCSTVVVPDSHPHASCSLSASAPNTSSIGLVEGMEPLTPPSHSLPSVCLVPHDLSAGVSCESVSETSPCIVSTTQCASVKQQKTVLENLTNVTRRSTSVDSSAVVTKDISALPRSPEVVDSQKSVSGLVKNLKKEFEAKSVNKIEKCGVTSSEVPAGDSDQKRPSDGLKSRSLPSSPVSSHPECKSPSSAATVEDLSVKVLVGKYEVSKNTIGQSDSPPLGRRQRLSDNDMLLRRTLTSQQQPPVPLRKSSLEIPYIQNNAKTHSSLLVRNLRNGNDGPNARPPMVPHVRSCVGPSPSVVVASVVAKAASKKQQQGKTHPLAHLTINKPRHTNTVYNTM</sequence>
<feature type="compositionally biased region" description="Polar residues" evidence="1">
    <location>
        <begin position="528"/>
        <end position="541"/>
    </location>
</feature>
<proteinExistence type="predicted"/>
<reference evidence="4" key="1">
    <citation type="submission" date="2020-01" db="EMBL/GenBank/DDBJ databases">
        <title>Draft genome sequence of the Termite Coptotermes fromosanus.</title>
        <authorList>
            <person name="Itakura S."/>
            <person name="Yosikawa Y."/>
            <person name="Umezawa K."/>
        </authorList>
    </citation>
    <scope>NUCLEOTIDE SEQUENCE [LARGE SCALE GENOMIC DNA]</scope>
</reference>
<dbReference type="GO" id="GO:0016791">
    <property type="term" value="F:phosphatase activity"/>
    <property type="evidence" value="ECO:0007669"/>
    <property type="project" value="InterPro"/>
</dbReference>
<dbReference type="PANTHER" id="PTHR45864">
    <property type="entry name" value="SLINGSHOT PROTEIN PHOSPHATASE HOMOLOG"/>
    <property type="match status" value="1"/>
</dbReference>
<dbReference type="GO" id="GO:0030837">
    <property type="term" value="P:negative regulation of actin filament polymerization"/>
    <property type="evidence" value="ECO:0007669"/>
    <property type="project" value="InterPro"/>
</dbReference>
<dbReference type="InterPro" id="IPR043587">
    <property type="entry name" value="Phosphatase_SSH-like"/>
</dbReference>
<dbReference type="EMBL" id="BLKM01002586">
    <property type="protein sequence ID" value="GFG40778.1"/>
    <property type="molecule type" value="Genomic_DNA"/>
</dbReference>
<dbReference type="InterPro" id="IPR000340">
    <property type="entry name" value="Dual-sp_phosphatase_cat-dom"/>
</dbReference>
<dbReference type="Proteomes" id="UP000502823">
    <property type="component" value="Unassembled WGS sequence"/>
</dbReference>
<feature type="region of interest" description="Disordered" evidence="1">
    <location>
        <begin position="295"/>
        <end position="334"/>
    </location>
</feature>
<feature type="region of interest" description="Disordered" evidence="1">
    <location>
        <begin position="931"/>
        <end position="970"/>
    </location>
</feature>
<keyword evidence="4" id="KW-1185">Reference proteome</keyword>
<feature type="region of interest" description="Disordered" evidence="1">
    <location>
        <begin position="178"/>
        <end position="202"/>
    </location>
</feature>